<protein>
    <recommendedName>
        <fullName evidence="12">Mannosyltransferase</fullName>
        <ecNumber evidence="12">2.4.1.-</ecNumber>
    </recommendedName>
</protein>
<evidence type="ECO:0000256" key="10">
    <source>
        <dbReference type="ARBA" id="ARBA00044721"/>
    </source>
</evidence>
<dbReference type="InterPro" id="IPR005599">
    <property type="entry name" value="GPI_mannosylTrfase"/>
</dbReference>
<feature type="chain" id="PRO_5012534013" description="Mannosyltransferase" evidence="14">
    <location>
        <begin position="22"/>
        <end position="1000"/>
    </location>
</feature>
<feature type="region of interest" description="Disordered" evidence="13">
    <location>
        <begin position="871"/>
        <end position="898"/>
    </location>
</feature>
<feature type="transmembrane region" description="Helical" evidence="12">
    <location>
        <begin position="301"/>
        <end position="321"/>
    </location>
</feature>
<dbReference type="EMBL" id="NNAY01001210">
    <property type="protein sequence ID" value="OXU24724.1"/>
    <property type="molecule type" value="Genomic_DNA"/>
</dbReference>
<keyword evidence="16" id="KW-1185">Reference proteome</keyword>
<comment type="subcellular location">
    <subcellularLocation>
        <location evidence="1 12">Endoplasmic reticulum membrane</location>
        <topology evidence="1 12">Multi-pass membrane protein</topology>
    </subcellularLocation>
</comment>
<evidence type="ECO:0000256" key="7">
    <source>
        <dbReference type="ARBA" id="ARBA00022824"/>
    </source>
</evidence>
<comment type="similarity">
    <text evidence="3 12">Belongs to the glycosyltransferase 22 family.</text>
</comment>
<evidence type="ECO:0000256" key="8">
    <source>
        <dbReference type="ARBA" id="ARBA00022989"/>
    </source>
</evidence>
<evidence type="ECO:0000256" key="12">
    <source>
        <dbReference type="RuleBase" id="RU363075"/>
    </source>
</evidence>
<evidence type="ECO:0000256" key="14">
    <source>
        <dbReference type="SAM" id="SignalP"/>
    </source>
</evidence>
<evidence type="ECO:0000256" key="3">
    <source>
        <dbReference type="ARBA" id="ARBA00007063"/>
    </source>
</evidence>
<proteinExistence type="inferred from homology"/>
<dbReference type="GO" id="GO:0052917">
    <property type="term" value="F:dol-P-Man:Man(7)GlcNAc(2)-PP-Dol alpha-1,6-mannosyltransferase activity"/>
    <property type="evidence" value="ECO:0007669"/>
    <property type="project" value="UniProtKB-EC"/>
</dbReference>
<dbReference type="Pfam" id="PF03901">
    <property type="entry name" value="Glyco_transf_22"/>
    <property type="match status" value="1"/>
</dbReference>
<accession>A0A232F1Y1</accession>
<keyword evidence="5" id="KW-0808">Transferase</keyword>
<name>A0A232F1Y1_9HYME</name>
<dbReference type="PANTHER" id="PTHR22760:SF1">
    <property type="entry name" value="DOL-P-MAN:MAN(7)GLCNAC(2)-PP-DOL ALPHA-1,6-MANNOSYLTRANSFERASE"/>
    <property type="match status" value="1"/>
</dbReference>
<evidence type="ECO:0000256" key="2">
    <source>
        <dbReference type="ARBA" id="ARBA00004922"/>
    </source>
</evidence>
<evidence type="ECO:0000256" key="5">
    <source>
        <dbReference type="ARBA" id="ARBA00022679"/>
    </source>
</evidence>
<evidence type="ECO:0000256" key="13">
    <source>
        <dbReference type="SAM" id="MobiDB-lite"/>
    </source>
</evidence>
<keyword evidence="4 12" id="KW-0328">Glycosyltransferase</keyword>
<organism evidence="15 16">
    <name type="scientific">Trichomalopsis sarcophagae</name>
    <dbReference type="NCBI Taxonomy" id="543379"/>
    <lineage>
        <taxon>Eukaryota</taxon>
        <taxon>Metazoa</taxon>
        <taxon>Ecdysozoa</taxon>
        <taxon>Arthropoda</taxon>
        <taxon>Hexapoda</taxon>
        <taxon>Insecta</taxon>
        <taxon>Pterygota</taxon>
        <taxon>Neoptera</taxon>
        <taxon>Endopterygota</taxon>
        <taxon>Hymenoptera</taxon>
        <taxon>Apocrita</taxon>
        <taxon>Proctotrupomorpha</taxon>
        <taxon>Chalcidoidea</taxon>
        <taxon>Pteromalidae</taxon>
        <taxon>Pteromalinae</taxon>
        <taxon>Trichomalopsis</taxon>
    </lineage>
</organism>
<evidence type="ECO:0000256" key="4">
    <source>
        <dbReference type="ARBA" id="ARBA00022676"/>
    </source>
</evidence>
<evidence type="ECO:0000256" key="11">
    <source>
        <dbReference type="ARBA" id="ARBA00048899"/>
    </source>
</evidence>
<dbReference type="STRING" id="543379.A0A232F1Y1"/>
<feature type="transmembrane region" description="Helical" evidence="12">
    <location>
        <begin position="159"/>
        <end position="185"/>
    </location>
</feature>
<evidence type="ECO:0000313" key="16">
    <source>
        <dbReference type="Proteomes" id="UP000215335"/>
    </source>
</evidence>
<feature type="signal peptide" evidence="14">
    <location>
        <begin position="1"/>
        <end position="21"/>
    </location>
</feature>
<feature type="transmembrane region" description="Helical" evidence="12">
    <location>
        <begin position="248"/>
        <end position="267"/>
    </location>
</feature>
<dbReference type="OrthoDB" id="19039at2759"/>
<feature type="compositionally biased region" description="Low complexity" evidence="13">
    <location>
        <begin position="576"/>
        <end position="594"/>
    </location>
</feature>
<feature type="region of interest" description="Disordered" evidence="13">
    <location>
        <begin position="567"/>
        <end position="609"/>
    </location>
</feature>
<keyword evidence="9 12" id="KW-0472">Membrane</keyword>
<feature type="transmembrane region" description="Helical" evidence="12">
    <location>
        <begin position="333"/>
        <end position="357"/>
    </location>
</feature>
<dbReference type="AlphaFoldDB" id="A0A232F1Y1"/>
<feature type="transmembrane region" description="Helical" evidence="12">
    <location>
        <begin position="135"/>
        <end position="153"/>
    </location>
</feature>
<keyword evidence="7 12" id="KW-0256">Endoplasmic reticulum</keyword>
<dbReference type="GO" id="GO:0006487">
    <property type="term" value="P:protein N-linked glycosylation"/>
    <property type="evidence" value="ECO:0007669"/>
    <property type="project" value="TreeGrafter"/>
</dbReference>
<feature type="transmembrane region" description="Helical" evidence="12">
    <location>
        <begin position="56"/>
        <end position="73"/>
    </location>
</feature>
<comment type="caution">
    <text evidence="15">The sequence shown here is derived from an EMBL/GenBank/DDBJ whole genome shotgun (WGS) entry which is preliminary data.</text>
</comment>
<gene>
    <name evidence="15" type="ORF">TSAR_012123</name>
</gene>
<dbReference type="PANTHER" id="PTHR22760">
    <property type="entry name" value="GLYCOSYLTRANSFERASE"/>
    <property type="match status" value="1"/>
</dbReference>
<feature type="compositionally biased region" description="Polar residues" evidence="13">
    <location>
        <begin position="982"/>
        <end position="1000"/>
    </location>
</feature>
<feature type="transmembrane region" description="Helical" evidence="12">
    <location>
        <begin position="197"/>
        <end position="220"/>
    </location>
</feature>
<keyword evidence="8 12" id="KW-1133">Transmembrane helix</keyword>
<evidence type="ECO:0000256" key="9">
    <source>
        <dbReference type="ARBA" id="ARBA00023136"/>
    </source>
</evidence>
<evidence type="ECO:0000256" key="6">
    <source>
        <dbReference type="ARBA" id="ARBA00022692"/>
    </source>
</evidence>
<keyword evidence="14" id="KW-0732">Signal</keyword>
<sequence length="1000" mass="114506">MEQLVILIAAIHLLYCPFTKVEESFNLQAMHDLLYHGSNLNEYDHHEFPGVVPRTFLGPIVISAVASPAVAAVKYWKLNKFFSQYIVRAVLGLTVIATLKLYKSALQSIFGAKLAKWFLIITVTQYHFMYYLSRPLPNTMAMPLVLLALYGWLKQNHVLFIFSSGAAIIIFRAEIAMLLGLFLLYDIAYLKLTIPRALKIIIPTGIFLLGLTITVDSYFWKRVLWPEGEVLYFNTILNKSSEWGTSPFLWYFYSALPRGMALSYFLVPLGMLWDSRVRILTVPAIAFVLLFSFLPHKELRFIMYVFPLLNVSAAVVCHRIWENRAKSTWNGLLALIIVGHLVFNAMFSMFLLCLAGLNYPGGQAIARLHRLERDSPTPVHVHIDVLTAQTGVSRFTQTNPSWIYSKQENLTIYDPEMLKFTHLLIEAKSKYSPNIKPYLKTHYILDSVDAYSNIEINYNSMFPPIRIKTKPTIFILKRNENIIYEPQRAKDKDEIANDESITENTNNMMYDENLMYSSSEIDEETVLFEEIEKSSEIIMTESDEQVEGILDILYSRNNVKDTFNTNVQAQDDNEPQESPSNNIPPESENSNDNNAKIPKQSLQESEAKPEIENLETNIKSQENEINADNTIVASQVEKLDSTKKTVSVKAAVKKIVQSTTKKTATEESITVDKKKNAEVNENEITNLQTDNIDSPQESSNNNIKLNDIKKAVKKLVKNRQPKILDGISTQEKQKEPSKDYINTQENILDDGPKTISVKDAVKKLMKEKQNEKKLKSESNVQNDINTDKPQKVRKIIQEKKKSPPKTNILQMDKTVNVESVESEINQNQKVSNVKETIRNIINQFKEFENNFVSEDKDILKTWLDNETDILTEDSNDKNLPETENVSKSQDEKGTRNPKESLKEILELFKELKTELVSEEDTIFDDITNLNLEQPISETLMLFNEALRTLVQQRKLKLTESLSNTRKDDQLQSQSHKKIKAANINSKENQQKRGNSNLQVE</sequence>
<feature type="compositionally biased region" description="Basic and acidic residues" evidence="13">
    <location>
        <begin position="888"/>
        <end position="898"/>
    </location>
</feature>
<evidence type="ECO:0000256" key="1">
    <source>
        <dbReference type="ARBA" id="ARBA00004477"/>
    </source>
</evidence>
<comment type="function">
    <text evidence="10">Mannosyltransferase that operates in the biosynthetic pathway of dolichol-linked oligosaccharides, the glycan precursors employed in protein asparagine (N)-glycosylation. The assembly of dolichol-linked oligosaccharides begins on the cytosolic side of the endoplasmic reticulum membrane and finishes in its lumen. The sequential addition of sugars to dolichol pyrophosphate produces dolichol-linked oligosaccharides containing fourteen sugars, including two GlcNAcs, nine mannoses and three glucoses. Once assembled, the oligosaccharide is transferred from the lipid to nascent proteins by oligosaccharyltransferases. In the lumen of the endoplasmic reticulum, adds the eighth mannose residue in an alpha-1,6 linkage onto Man(7)GlcNAc(2)-PP-dolichol to produce Man(8)GlcNAc(2)-PP-dolichol.</text>
</comment>
<feature type="region of interest" description="Disordered" evidence="13">
    <location>
        <begin position="963"/>
        <end position="1000"/>
    </location>
</feature>
<feature type="transmembrane region" description="Helical" evidence="12">
    <location>
        <begin position="279"/>
        <end position="295"/>
    </location>
</feature>
<dbReference type="UniPathway" id="UPA00378"/>
<keyword evidence="6 12" id="KW-0812">Transmembrane</keyword>
<dbReference type="EC" id="2.4.1.-" evidence="12"/>
<comment type="pathway">
    <text evidence="2">Protein modification; protein glycosylation.</text>
</comment>
<comment type="catalytic activity">
    <reaction evidence="11">
        <text>an alpha-D-Man-(1-&gt;2)-alpha-D-Man-(1-&gt;2)-alpha-D-Man-(1-&gt;3)-[alpha-D-Man-(1-&gt;2)-alpha-D-Man-(1-&gt;3)-alpha-D-Man-(1-&gt;6)]-beta-D-Man-(1-&gt;4)-beta-D-GlcNAc-(1-&gt;4)-alpha-D-GlcNAc-diphospho-di-trans,poly-cis-dolichol + a di-trans,poly-cis-dolichyl beta-D-mannosyl phosphate = an alpha-D-Man-(1-&gt;2)-alpha-D-Man-(1-&gt;2)-alpha-D-Man-(1-&gt;3)-[alpha-D-Man-(1-&gt;2)-alpha-D-Man-(1-&gt;3)-[alpha-D-Man-(1-&gt;6)]-alpha-D-Man-(1-&gt;6)]-beta-D-Man-(1-&gt;4)-beta-D-GlcNAc-(1-&gt;4)-alpha-D-GlcNAc-diphospho-di-trans,poly-cis-dolichol + a di-trans,poly-cis-dolichyl phosphate + H(+)</text>
        <dbReference type="Rhea" id="RHEA:29535"/>
        <dbReference type="Rhea" id="RHEA-COMP:19498"/>
        <dbReference type="Rhea" id="RHEA-COMP:19501"/>
        <dbReference type="Rhea" id="RHEA-COMP:19518"/>
        <dbReference type="Rhea" id="RHEA-COMP:19519"/>
        <dbReference type="ChEBI" id="CHEBI:15378"/>
        <dbReference type="ChEBI" id="CHEBI:57683"/>
        <dbReference type="ChEBI" id="CHEBI:58211"/>
        <dbReference type="ChEBI" id="CHEBI:132517"/>
        <dbReference type="ChEBI" id="CHEBI:132519"/>
        <dbReference type="EC" id="2.4.1.260"/>
    </reaction>
    <physiologicalReaction direction="left-to-right" evidence="11">
        <dbReference type="Rhea" id="RHEA:29536"/>
    </physiologicalReaction>
</comment>
<dbReference type="Proteomes" id="UP000215335">
    <property type="component" value="Unassembled WGS sequence"/>
</dbReference>
<reference evidence="15 16" key="1">
    <citation type="journal article" date="2017" name="Curr. Biol.">
        <title>The Evolution of Venom by Co-option of Single-Copy Genes.</title>
        <authorList>
            <person name="Martinson E.O."/>
            <person name="Mrinalini"/>
            <person name="Kelkar Y.D."/>
            <person name="Chang C.H."/>
            <person name="Werren J.H."/>
        </authorList>
    </citation>
    <scope>NUCLEOTIDE SEQUENCE [LARGE SCALE GENOMIC DNA]</scope>
    <source>
        <strain evidence="15 16">Alberta</strain>
        <tissue evidence="15">Whole body</tissue>
    </source>
</reference>
<dbReference type="GO" id="GO:0005789">
    <property type="term" value="C:endoplasmic reticulum membrane"/>
    <property type="evidence" value="ECO:0007669"/>
    <property type="project" value="UniProtKB-SubCell"/>
</dbReference>
<evidence type="ECO:0000313" key="15">
    <source>
        <dbReference type="EMBL" id="OXU24724.1"/>
    </source>
</evidence>